<dbReference type="InterPro" id="IPR029063">
    <property type="entry name" value="SAM-dependent_MTases_sf"/>
</dbReference>
<keyword evidence="3" id="KW-0949">S-adenosyl-L-methionine</keyword>
<organism evidence="5 6">
    <name type="scientific">Brassica carinata</name>
    <name type="common">Ethiopian mustard</name>
    <name type="synonym">Abyssinian cabbage</name>
    <dbReference type="NCBI Taxonomy" id="52824"/>
    <lineage>
        <taxon>Eukaryota</taxon>
        <taxon>Viridiplantae</taxon>
        <taxon>Streptophyta</taxon>
        <taxon>Embryophyta</taxon>
        <taxon>Tracheophyta</taxon>
        <taxon>Spermatophyta</taxon>
        <taxon>Magnoliopsida</taxon>
        <taxon>eudicotyledons</taxon>
        <taxon>Gunneridae</taxon>
        <taxon>Pentapetalae</taxon>
        <taxon>rosids</taxon>
        <taxon>malvids</taxon>
        <taxon>Brassicales</taxon>
        <taxon>Brassicaceae</taxon>
        <taxon>Brassiceae</taxon>
        <taxon>Brassica</taxon>
    </lineage>
</organism>
<dbReference type="Pfam" id="PF00891">
    <property type="entry name" value="Methyltransf_2"/>
    <property type="match status" value="1"/>
</dbReference>
<dbReference type="PANTHER" id="PTHR11746">
    <property type="entry name" value="O-METHYLTRANSFERASE"/>
    <property type="match status" value="1"/>
</dbReference>
<dbReference type="InterPro" id="IPR001077">
    <property type="entry name" value="COMT_C"/>
</dbReference>
<dbReference type="OrthoDB" id="1606438at2759"/>
<proteinExistence type="predicted"/>
<sequence length="154" mass="17787">MEHNNTLISDLTKSSKDVEVWAKVLRVWEMKSGPNEIERHLIVSDPKWVLHDWGHKDCLKILKNCKEALPPKTGKVLIVDSVVEEKKKPMIIAERDEKLEYVKLALDMVMMAHTSTGKERTLKEWDFVIKQAGSARIEIRDIDDVHSVIIAYRS</sequence>
<evidence type="ECO:0000256" key="3">
    <source>
        <dbReference type="ARBA" id="ARBA00022691"/>
    </source>
</evidence>
<dbReference type="SUPFAM" id="SSF53335">
    <property type="entry name" value="S-adenosyl-L-methionine-dependent methyltransferases"/>
    <property type="match status" value="1"/>
</dbReference>
<keyword evidence="2" id="KW-0808">Transferase</keyword>
<evidence type="ECO:0000313" key="5">
    <source>
        <dbReference type="EMBL" id="KAG2315199.1"/>
    </source>
</evidence>
<feature type="domain" description="O-methyltransferase C-terminal" evidence="4">
    <location>
        <begin position="47"/>
        <end position="133"/>
    </location>
</feature>
<dbReference type="EMBL" id="JAAMPC010000004">
    <property type="protein sequence ID" value="KAG2315199.1"/>
    <property type="molecule type" value="Genomic_DNA"/>
</dbReference>
<dbReference type="GO" id="GO:0032259">
    <property type="term" value="P:methylation"/>
    <property type="evidence" value="ECO:0007669"/>
    <property type="project" value="UniProtKB-KW"/>
</dbReference>
<dbReference type="Gene3D" id="3.40.50.150">
    <property type="entry name" value="Vaccinia Virus protein VP39"/>
    <property type="match status" value="1"/>
</dbReference>
<reference evidence="5 6" key="1">
    <citation type="submission" date="2020-02" db="EMBL/GenBank/DDBJ databases">
        <authorList>
            <person name="Ma Q."/>
            <person name="Huang Y."/>
            <person name="Song X."/>
            <person name="Pei D."/>
        </authorList>
    </citation>
    <scope>NUCLEOTIDE SEQUENCE [LARGE SCALE GENOMIC DNA]</scope>
    <source>
        <strain evidence="5">Sxm20200214</strain>
        <tissue evidence="5">Leaf</tissue>
    </source>
</reference>
<dbReference type="GO" id="GO:0008171">
    <property type="term" value="F:O-methyltransferase activity"/>
    <property type="evidence" value="ECO:0007669"/>
    <property type="project" value="InterPro"/>
</dbReference>
<evidence type="ECO:0000256" key="1">
    <source>
        <dbReference type="ARBA" id="ARBA00022603"/>
    </source>
</evidence>
<dbReference type="PROSITE" id="PS51683">
    <property type="entry name" value="SAM_OMT_II"/>
    <property type="match status" value="1"/>
</dbReference>
<accession>A0A8X7VPV4</accession>
<dbReference type="AlphaFoldDB" id="A0A8X7VPV4"/>
<dbReference type="InterPro" id="IPR016461">
    <property type="entry name" value="COMT-like"/>
</dbReference>
<gene>
    <name evidence="5" type="ORF">Bca52824_018321</name>
</gene>
<evidence type="ECO:0000313" key="6">
    <source>
        <dbReference type="Proteomes" id="UP000886595"/>
    </source>
</evidence>
<dbReference type="Proteomes" id="UP000886595">
    <property type="component" value="Unassembled WGS sequence"/>
</dbReference>
<evidence type="ECO:0000256" key="2">
    <source>
        <dbReference type="ARBA" id="ARBA00022679"/>
    </source>
</evidence>
<protein>
    <recommendedName>
        <fullName evidence="4">O-methyltransferase C-terminal domain-containing protein</fullName>
    </recommendedName>
</protein>
<name>A0A8X7VPV4_BRACI</name>
<keyword evidence="6" id="KW-1185">Reference proteome</keyword>
<evidence type="ECO:0000259" key="4">
    <source>
        <dbReference type="Pfam" id="PF00891"/>
    </source>
</evidence>
<comment type="caution">
    <text evidence="5">The sequence shown here is derived from an EMBL/GenBank/DDBJ whole genome shotgun (WGS) entry which is preliminary data.</text>
</comment>
<keyword evidence="1" id="KW-0489">Methyltransferase</keyword>